<reference evidence="4 5" key="1">
    <citation type="journal article" date="2017" name="Mol. Ecol.">
        <title>Comparative and population genomic landscape of Phellinus noxius: A hypervariable fungus causing root rot in trees.</title>
        <authorList>
            <person name="Chung C.L."/>
            <person name="Lee T.J."/>
            <person name="Akiba M."/>
            <person name="Lee H.H."/>
            <person name="Kuo T.H."/>
            <person name="Liu D."/>
            <person name="Ke H.M."/>
            <person name="Yokoi T."/>
            <person name="Roa M.B."/>
            <person name="Lu M.J."/>
            <person name="Chang Y.Y."/>
            <person name="Ann P.J."/>
            <person name="Tsai J.N."/>
            <person name="Chen C.Y."/>
            <person name="Tzean S.S."/>
            <person name="Ota Y."/>
            <person name="Hattori T."/>
            <person name="Sahashi N."/>
            <person name="Liou R.F."/>
            <person name="Kikuchi T."/>
            <person name="Tsai I.J."/>
        </authorList>
    </citation>
    <scope>NUCLEOTIDE SEQUENCE [LARGE SCALE GENOMIC DNA]</scope>
    <source>
        <strain evidence="4 5">FFPRI411160</strain>
    </source>
</reference>
<dbReference type="Pfam" id="PF00026">
    <property type="entry name" value="Asp"/>
    <property type="match status" value="1"/>
</dbReference>
<dbReference type="PANTHER" id="PTHR47966:SF51">
    <property type="entry name" value="BETA-SITE APP-CLEAVING ENZYME, ISOFORM A-RELATED"/>
    <property type="match status" value="1"/>
</dbReference>
<dbReference type="STRING" id="2282107.A0A286UTP7"/>
<gene>
    <name evidence="4" type="ORF">PNOK_0001800</name>
</gene>
<proteinExistence type="inferred from homology"/>
<dbReference type="AlphaFoldDB" id="A0A286UTP7"/>
<dbReference type="OrthoDB" id="3089at2759"/>
<comment type="caution">
    <text evidence="4">The sequence shown here is derived from an EMBL/GenBank/DDBJ whole genome shotgun (WGS) entry which is preliminary data.</text>
</comment>
<dbReference type="GO" id="GO:0006508">
    <property type="term" value="P:proteolysis"/>
    <property type="evidence" value="ECO:0007669"/>
    <property type="project" value="UniProtKB-KW"/>
</dbReference>
<evidence type="ECO:0000313" key="5">
    <source>
        <dbReference type="Proteomes" id="UP000217199"/>
    </source>
</evidence>
<dbReference type="InParanoid" id="A0A286UTP7"/>
<evidence type="ECO:0000313" key="4">
    <source>
        <dbReference type="EMBL" id="PAV22951.1"/>
    </source>
</evidence>
<organism evidence="4 5">
    <name type="scientific">Pyrrhoderma noxium</name>
    <dbReference type="NCBI Taxonomy" id="2282107"/>
    <lineage>
        <taxon>Eukaryota</taxon>
        <taxon>Fungi</taxon>
        <taxon>Dikarya</taxon>
        <taxon>Basidiomycota</taxon>
        <taxon>Agaricomycotina</taxon>
        <taxon>Agaricomycetes</taxon>
        <taxon>Hymenochaetales</taxon>
        <taxon>Hymenochaetaceae</taxon>
        <taxon>Pyrrhoderma</taxon>
    </lineage>
</organism>
<dbReference type="EMBL" id="NBII01000001">
    <property type="protein sequence ID" value="PAV22951.1"/>
    <property type="molecule type" value="Genomic_DNA"/>
</dbReference>
<evidence type="ECO:0000256" key="1">
    <source>
        <dbReference type="ARBA" id="ARBA00007447"/>
    </source>
</evidence>
<protein>
    <submittedName>
        <fullName evidence="4">Acid protease</fullName>
    </submittedName>
</protein>
<keyword evidence="4" id="KW-0378">Hydrolase</keyword>
<dbReference type="Gene3D" id="2.40.70.10">
    <property type="entry name" value="Acid Proteases"/>
    <property type="match status" value="2"/>
</dbReference>
<feature type="domain" description="Peptidase A1" evidence="3">
    <location>
        <begin position="87"/>
        <end position="582"/>
    </location>
</feature>
<dbReference type="InterPro" id="IPR033121">
    <property type="entry name" value="PEPTIDASE_A1"/>
</dbReference>
<dbReference type="InterPro" id="IPR021109">
    <property type="entry name" value="Peptidase_aspartic_dom_sf"/>
</dbReference>
<keyword evidence="2" id="KW-0732">Signal</keyword>
<dbReference type="CDD" id="cd05471">
    <property type="entry name" value="pepsin_like"/>
    <property type="match status" value="1"/>
</dbReference>
<name>A0A286UTP7_9AGAM</name>
<dbReference type="InterPro" id="IPR001461">
    <property type="entry name" value="Aspartic_peptidase_A1"/>
</dbReference>
<dbReference type="PRINTS" id="PR00792">
    <property type="entry name" value="PEPSIN"/>
</dbReference>
<dbReference type="InterPro" id="IPR034164">
    <property type="entry name" value="Pepsin-like_dom"/>
</dbReference>
<dbReference type="Proteomes" id="UP000217199">
    <property type="component" value="Unassembled WGS sequence"/>
</dbReference>
<dbReference type="GO" id="GO:0004190">
    <property type="term" value="F:aspartic-type endopeptidase activity"/>
    <property type="evidence" value="ECO:0007669"/>
    <property type="project" value="InterPro"/>
</dbReference>
<comment type="similarity">
    <text evidence="1">Belongs to the peptidase A1 family.</text>
</comment>
<dbReference type="PROSITE" id="PS51767">
    <property type="entry name" value="PEPTIDASE_A1"/>
    <property type="match status" value="1"/>
</dbReference>
<sequence length="666" mass="72330">MFQGWVFHSLMYVSVFVLAQLCRVMNASPTSHASITNNQDGLKEPRKKMHRSGVLELPLHRVERPDQTKRRRGVSATGLGDAFDITYNVQVKLGNDRELSLVLDTGSADLWVLSINCSTCLVASDDKNTSNDNLLYDNPDFESVADARLLYGDSRTGTHAYGVIGKDTVSVAGLAIYNQFFAAINDTDTSILNTGSSGLFGFGFPVNSILWNELYTRDTSLRSSSNIERRIFNPHPRSRSLPIITIKKSVYENLVANKDTVYPVTESNDDNNEKTPSNILSSFSDYGPLIPRLILDLSSTPSASPLQNPQFTITLERTAFSSVSPSGMSGAVGQLTIGGLPPTFQESTTENDLFWTPVRSYTPAQSGISISEAPGEAYPYAWDIPVEAVYFNGVKLPSTTLGDVTVNGVGESALIDTGNSLIRGPADVIATILALLLNTTDKVTPSVRGAILQGNPSEEDYEQFTSNFDVYTYAYPCASAQSLVFEFGGIGKLGNFNLNISDSTGGTRKFKVDARDFGRPIYTEKDNGKWCIPNLAPTDAPELGGYLYSWSLGEPFLRGVLASFWFGNLTNPSRDGAKIGFLSTVPGWSGEIDDETEDVSRLQEAVYVARNSGYPNTLITAPTGTWSSIPVTTDPYGVVYASLPPIISPVLVDSLRSAYFASLRSG</sequence>
<dbReference type="SUPFAM" id="SSF50630">
    <property type="entry name" value="Acid proteases"/>
    <property type="match status" value="1"/>
</dbReference>
<dbReference type="PANTHER" id="PTHR47966">
    <property type="entry name" value="BETA-SITE APP-CLEAVING ENZYME, ISOFORM A-RELATED"/>
    <property type="match status" value="1"/>
</dbReference>
<feature type="chain" id="PRO_5013924574" evidence="2">
    <location>
        <begin position="28"/>
        <end position="666"/>
    </location>
</feature>
<accession>A0A286UTP7</accession>
<keyword evidence="5" id="KW-1185">Reference proteome</keyword>
<feature type="signal peptide" evidence="2">
    <location>
        <begin position="1"/>
        <end position="27"/>
    </location>
</feature>
<evidence type="ECO:0000256" key="2">
    <source>
        <dbReference type="SAM" id="SignalP"/>
    </source>
</evidence>
<evidence type="ECO:0000259" key="3">
    <source>
        <dbReference type="PROSITE" id="PS51767"/>
    </source>
</evidence>
<keyword evidence="4" id="KW-0645">Protease</keyword>